<evidence type="ECO:0000313" key="4">
    <source>
        <dbReference type="Proteomes" id="UP001218188"/>
    </source>
</evidence>
<reference evidence="3" key="1">
    <citation type="submission" date="2023-03" db="EMBL/GenBank/DDBJ databases">
        <title>Massive genome expansion in bonnet fungi (Mycena s.s.) driven by repeated elements and novel gene families across ecological guilds.</title>
        <authorList>
            <consortium name="Lawrence Berkeley National Laboratory"/>
            <person name="Harder C.B."/>
            <person name="Miyauchi S."/>
            <person name="Viragh M."/>
            <person name="Kuo A."/>
            <person name="Thoen E."/>
            <person name="Andreopoulos B."/>
            <person name="Lu D."/>
            <person name="Skrede I."/>
            <person name="Drula E."/>
            <person name="Henrissat B."/>
            <person name="Morin E."/>
            <person name="Kohler A."/>
            <person name="Barry K."/>
            <person name="LaButti K."/>
            <person name="Morin E."/>
            <person name="Salamov A."/>
            <person name="Lipzen A."/>
            <person name="Mereny Z."/>
            <person name="Hegedus B."/>
            <person name="Baldrian P."/>
            <person name="Stursova M."/>
            <person name="Weitz H."/>
            <person name="Taylor A."/>
            <person name="Grigoriev I.V."/>
            <person name="Nagy L.G."/>
            <person name="Martin F."/>
            <person name="Kauserud H."/>
        </authorList>
    </citation>
    <scope>NUCLEOTIDE SEQUENCE</scope>
    <source>
        <strain evidence="3">CBHHK200</strain>
    </source>
</reference>
<comment type="caution">
    <text evidence="3">The sequence shown here is derived from an EMBL/GenBank/DDBJ whole genome shotgun (WGS) entry which is preliminary data.</text>
</comment>
<sequence length="485" mass="54476">MATAASSSEYAHRAETLFAWAEDCKRLAVLKEKFDKVQAELEQTWSENVELKTALQTSHARSESLEAQIRGSDADLQVYRTRAAILERQLTAQGKTINEQNSEIQQLRSRQCDDTVGQETHFWLLENYNGLYAELHRVKGQLIDETATFRRKSEEQNAYIRRLNAELENLKTNPQNVVTPQSAERPAAVLNADARSPEVSAEPSPTAVDSTSRRDTPQEPESAYTPQVVNDSAPQTSGDEVRAPQAESTSRLSTPIIMKSEILVAKQEVKEEEYEEDIESPSTYLTPLPDSRRKELNAFPELIFDVVESAASVFSRGFLSTNLGGSHQPLIARACNVKKFLCPNLSKNPWCPRSPGTHGYMFVGLGNESETFREPEQLNLFLSAPPKHGRNLEVKYLGLYEARRVPELLVAEWNTLSPAVRDSYADIVASRVKKKGTQNAIHDATKAKDSLRVRLGCAVCPVCPSDMRWVRRDTSRRFIGRQWLA</sequence>
<feature type="compositionally biased region" description="Polar residues" evidence="1">
    <location>
        <begin position="224"/>
        <end position="238"/>
    </location>
</feature>
<accession>A0AAD6T2F2</accession>
<gene>
    <name evidence="3" type="ORF">C8F04DRAFT_1256100</name>
</gene>
<evidence type="ECO:0000256" key="1">
    <source>
        <dbReference type="SAM" id="MobiDB-lite"/>
    </source>
</evidence>
<evidence type="ECO:0000313" key="3">
    <source>
        <dbReference type="EMBL" id="KAJ7038069.1"/>
    </source>
</evidence>
<dbReference type="InterPro" id="IPR046520">
    <property type="entry name" value="DUF6697"/>
</dbReference>
<dbReference type="EMBL" id="JARJCM010000033">
    <property type="protein sequence ID" value="KAJ7038069.1"/>
    <property type="molecule type" value="Genomic_DNA"/>
</dbReference>
<dbReference type="Pfam" id="PF20411">
    <property type="entry name" value="DUF6697"/>
    <property type="match status" value="1"/>
</dbReference>
<evidence type="ECO:0000259" key="2">
    <source>
        <dbReference type="Pfam" id="PF20411"/>
    </source>
</evidence>
<dbReference type="AlphaFoldDB" id="A0AAD6T2F2"/>
<feature type="region of interest" description="Disordered" evidence="1">
    <location>
        <begin position="192"/>
        <end position="252"/>
    </location>
</feature>
<feature type="domain" description="DUF6697" evidence="2">
    <location>
        <begin position="314"/>
        <end position="441"/>
    </location>
</feature>
<keyword evidence="4" id="KW-1185">Reference proteome</keyword>
<proteinExistence type="predicted"/>
<organism evidence="3 4">
    <name type="scientific">Mycena alexandri</name>
    <dbReference type="NCBI Taxonomy" id="1745969"/>
    <lineage>
        <taxon>Eukaryota</taxon>
        <taxon>Fungi</taxon>
        <taxon>Dikarya</taxon>
        <taxon>Basidiomycota</taxon>
        <taxon>Agaricomycotina</taxon>
        <taxon>Agaricomycetes</taxon>
        <taxon>Agaricomycetidae</taxon>
        <taxon>Agaricales</taxon>
        <taxon>Marasmiineae</taxon>
        <taxon>Mycenaceae</taxon>
        <taxon>Mycena</taxon>
    </lineage>
</organism>
<dbReference type="Gene3D" id="1.10.287.1490">
    <property type="match status" value="1"/>
</dbReference>
<dbReference type="Proteomes" id="UP001218188">
    <property type="component" value="Unassembled WGS sequence"/>
</dbReference>
<protein>
    <recommendedName>
        <fullName evidence="2">DUF6697 domain-containing protein</fullName>
    </recommendedName>
</protein>
<name>A0AAD6T2F2_9AGAR</name>